<accession>A0ABR7LZ69</accession>
<dbReference type="Proteomes" id="UP000805614">
    <property type="component" value="Unassembled WGS sequence"/>
</dbReference>
<evidence type="ECO:0000313" key="3">
    <source>
        <dbReference type="Proteomes" id="UP000805614"/>
    </source>
</evidence>
<protein>
    <submittedName>
        <fullName evidence="2">Uncharacterized protein</fullName>
    </submittedName>
</protein>
<evidence type="ECO:0000313" key="2">
    <source>
        <dbReference type="EMBL" id="MBC6470076.1"/>
    </source>
</evidence>
<comment type="caution">
    <text evidence="2">The sequence shown here is derived from an EMBL/GenBank/DDBJ whole genome shotgun (WGS) entry which is preliminary data.</text>
</comment>
<keyword evidence="3" id="KW-1185">Reference proteome</keyword>
<organism evidence="2 3">
    <name type="scientific">Actinomadura alba</name>
    <dbReference type="NCBI Taxonomy" id="406431"/>
    <lineage>
        <taxon>Bacteria</taxon>
        <taxon>Bacillati</taxon>
        <taxon>Actinomycetota</taxon>
        <taxon>Actinomycetes</taxon>
        <taxon>Streptosporangiales</taxon>
        <taxon>Thermomonosporaceae</taxon>
        <taxon>Actinomadura</taxon>
    </lineage>
</organism>
<dbReference type="EMBL" id="JABVEC010000036">
    <property type="protein sequence ID" value="MBC6470076.1"/>
    <property type="molecule type" value="Genomic_DNA"/>
</dbReference>
<dbReference type="RefSeq" id="WP_187247126.1">
    <property type="nucleotide sequence ID" value="NZ_BAAAOK010000040.1"/>
</dbReference>
<evidence type="ECO:0000256" key="1">
    <source>
        <dbReference type="SAM" id="MobiDB-lite"/>
    </source>
</evidence>
<gene>
    <name evidence="2" type="ORF">HKK74_31985</name>
</gene>
<proteinExistence type="predicted"/>
<reference evidence="2 3" key="1">
    <citation type="submission" date="2020-06" db="EMBL/GenBank/DDBJ databases">
        <title>Actinomadura xiongansis sp. nov., isolated from soil of Baiyangdian.</title>
        <authorList>
            <person name="Zhang X."/>
        </authorList>
    </citation>
    <scope>NUCLEOTIDE SEQUENCE [LARGE SCALE GENOMIC DNA]</scope>
    <source>
        <strain evidence="2 3">HBUM206468</strain>
    </source>
</reference>
<sequence length="1098" mass="120881">MTRSAMPEPPLSAASRQLDRRQLEVERLLRLMGGMLADAYADACVILTQQPRLATASHLLSHLAREIDSGLRELLTAMLPTKRQEHLDSLREEGSRDAPRRHVIAEICDFLGVPTENEVCRVWVSLEWHGRAHRGPLREPRTLDDRFLRSWNQFDYVLHEVARRFEASFLTALPLIDALAALTCPTKDDLARLKNQVPQSMVAMERFYAAAGPGWFPLLRRGGFFRNPANLRPDDAGMVTYVPWPAGPYLVRMAAEPKYAAEVITLFSELDTDNPQAGESAADVALVVSPKHAARLAAKLTQFLASFAQWALPSKASEVVVRLAAEGEQHAALTIVQALMPVPNRGAARRRFIPVALSAPVYIDLGMPIIVVLADLLCAADEDPDNDVTLAYSSMWRPVIERDRYRDSRDKVLSALRDAATAVAGSVNAAAVVEVLDGYEPIVFTRLSLHVLTRFPDLELVSARLTSAELFRSSEVAHEYTQLLRAGYRLLKPEDKVTIAGFIEAGPQWEASADDVERWKLGQLARFGDELPDELREPYETLVKRHGQPTQDDDPFEFAEWPGTHSPIDAAGIAELSDDELLSFLRTWQAPGGWRTPTVEGLRNQLEEAVAANPARFAALSPRFIDLAPDYGAAVLVALTRVLSADRPNPPGDDAPDDDDTWSTGAEPFGWDDVLDFAQAVIDTSRSQDDQQPQSDLYGLTWHDCCRNIAELLTAAMQRQWIHTTFAERVLALIRELAEDPRSRPGQQIVLDGDDPVAETLKTTRALALVAAMQFLQWISGDHDATAAPTASVEDVVALLNAHLDPAVDDSHAVRSVYGMYFGVLATLLGEWTHAHRAMIFSDGDDADLGSVAWQSFLRCNRPSEHTFRLLAEQYGKAVVDLTGRAADAEDHANRAASEAVAMLLDHLATLYGLGLIGLKSDTIIALFAEDVPVEYRARMLEICGQMLSNTAGPAPAIVERLQALWDWRADELDAGRTQVQELAGFGSWISSENFPASWALMKLRALLTAGGCPEPSDMVAERLAGLRQEFMAEAVACTSLLIDAPTDPWFIDASRNEISAVLAEGVKADDPEIRKVASETVNRLVARGRISFAQLLS</sequence>
<feature type="region of interest" description="Disordered" evidence="1">
    <location>
        <begin position="645"/>
        <end position="665"/>
    </location>
</feature>
<name>A0ABR7LZ69_9ACTN</name>